<dbReference type="Proteomes" id="UP000054937">
    <property type="component" value="Unassembled WGS sequence"/>
</dbReference>
<dbReference type="Gene3D" id="3.40.630.10">
    <property type="entry name" value="Zn peptidases"/>
    <property type="match status" value="1"/>
</dbReference>
<feature type="compositionally biased region" description="Polar residues" evidence="5">
    <location>
        <begin position="953"/>
        <end position="978"/>
    </location>
</feature>
<evidence type="ECO:0000256" key="2">
    <source>
        <dbReference type="ARBA" id="ARBA00005988"/>
    </source>
</evidence>
<feature type="compositionally biased region" description="Basic and acidic residues" evidence="5">
    <location>
        <begin position="2156"/>
        <end position="2178"/>
    </location>
</feature>
<keyword evidence="4" id="KW-0175">Coiled coil</keyword>
<evidence type="ECO:0000313" key="7">
    <source>
        <dbReference type="EMBL" id="KRX03220.1"/>
    </source>
</evidence>
<comment type="cofactor">
    <cofactor evidence="1">
        <name>Zn(2+)</name>
        <dbReference type="ChEBI" id="CHEBI:29105"/>
    </cofactor>
</comment>
<feature type="region of interest" description="Disordered" evidence="5">
    <location>
        <begin position="1368"/>
        <end position="1393"/>
    </location>
</feature>
<dbReference type="InParanoid" id="A0A0V0QLY0"/>
<dbReference type="InterPro" id="IPR050821">
    <property type="entry name" value="Cytosolic_carboxypeptidase"/>
</dbReference>
<feature type="compositionally biased region" description="Polar residues" evidence="5">
    <location>
        <begin position="2201"/>
        <end position="2211"/>
    </location>
</feature>
<keyword evidence="8" id="KW-1185">Reference proteome</keyword>
<feature type="region of interest" description="Disordered" evidence="5">
    <location>
        <begin position="941"/>
        <end position="978"/>
    </location>
</feature>
<evidence type="ECO:0000256" key="1">
    <source>
        <dbReference type="ARBA" id="ARBA00001947"/>
    </source>
</evidence>
<protein>
    <recommendedName>
        <fullName evidence="6">Peptidase M14 domain-containing protein</fullName>
    </recommendedName>
</protein>
<evidence type="ECO:0000259" key="6">
    <source>
        <dbReference type="PROSITE" id="PS52035"/>
    </source>
</evidence>
<sequence>MEDNVNETQDKNDKNNNIFEQMKQLVQNQQINEKNDGDNNIENDNDEIEYLQQQREQIFEKGNSILDPSKVFSMQDDMIQGWKPKYNQNEIYPPIAITYQDTEISQVLSDLYKTHPNQIIYLGFRPFDTYQIYKQLLFKDCYKSQMLQKKAFIADQSIISKFNLDINIEQQEKTFVRSFLGMNRSTIGSYNIKFDSIYDGGNLDAVIQLKEGEYDLFLRPDTNSKGFQNYYNFKIKNGKKGQTIILNICNMCKGKQYYNKGFRPYISSEKSKFRDWKPGGDNIEYRKLEGSLYNEQMKLEQEYFKLTFSYTFEEDYDTIQIASQPAYNYEQLNEFIDFQLKKSFEENKMMVLRKSILAKTQSGIEIPILSITDSNFAQNSKKIVVILGRTCGGESSSSFVIEGLVKYLVQAGSKSVQNLRKNFIFFVVPMVNVEGVVIGNCVCNFIGQDLGKSFFRNAKGANQPVSWGLKSLLVEFIGEMVEYEESGLENLSQNQNYQNQNSCQNNNNSCSVNKMNSVSLNNNQNEGQNNNIQQNKYYNNLHNNQNQNQNQNQQEELNNQQKWEKMYKRINQKLALFLEIKGNDTKQNFFLRGNGFGDFQENKNIQNCKDFRFFVSRIFARFLDKKNSLFNYYKCDFAKSLKKMSKKQKNQAFLNYSEMFNLNNSYLLEVGSALKCQSKNIKQKQEYFKRKLQAIKEQNLDKNKQDQNQQKICEKEEDQVGEENNQSKNQEKNLNEEDESYLSLVLDKEQEELIQNQMKLKQKFIKKIGVCQSNEKLGLNLDQKLENKKNNDKEIKLDKSQILLESAGFQGDQEQLEEESDKFSDNLSISDFKKSQEIIFISSQNQGKFHREIFEKNIDKYEEDLKDNFKFLGQKQQFRQMQVQDWENLGVNIGQSFFEMQKEMENFNKKMTEYLYLEMQQEYERKTEQERNILCINQKQEEKAKENRRGKKTLSNFLRNRKTSNQEGNSTIQSGQMQNQIFDRKLSTNKSISRGSSFSPDKNNQISTINSQKQINNKVQNQNSNSPKKNQGQQKKFFCIQPDLKKQKSVENNQNQNQNNSNQNLKSPTKKGGLPLMQQLDSKVLQVKKRKKGDTEIKPPKLLFNLEGILQKTGESDKKLKKLEQKLEQDEDLEQKLCENLNQELENSFLSDFEFEPDQEIEHFEKYVLNYEILSELQYNIMYNKKRLGEVIQQVIQDQRDLKQYMKQQNFNQNQNQSGNFNYGIGSLGLGNLRVFNYHEFKDVQDGEQVIYLRAPMKDVLRRNNKDPKIGIEELLQKNQANTFYLFGVQGWKKLQQKMIQFDGQLLELQEEYEYDEDTDESEIDSLYQKNQIQKEKRRQRQLNLSFEYKNNLLENKIEDELKTKSGRKLGGKFQNQEDQNSDTDNQKDDDELNGQINVNEKMEGNLEKNERNNQFGQNLIDRNKNGFTIKLTSSIVSGFPKVGDKKEQKQINVKNQNQENDLENNDKEQQNLNSKKLKNQQEPNLNLENLRKEIQENNLAQNQGKASQKEKNKYPNLLDINNLNEKNEEFLTDEKKSGLTSSFTIKKSKTQQKIQKDQQVGTGDFEFMDRYFFEKDQNQRIKYFQPFEIDKVKFQSSKDFESNKVMGHIFQQNKKKNDYYKMQIKKIEMQKKFLQQQMKERNWKKLEVQQFQIIKENFKDVDCQFVFGKGSGEQQEGWVYSYNQKDFEKQNSNYFQKNQYGENQYNENQNNANQNRQMNQLKREMYGNDLFVKNLSGLSRENFSGKKKEVNLLRTQIQKFKQQQGNFDQENIENSDFQQQNYAKIYNDQFFNQQNFTANKVSDLDQYDTKCINSNKYKLVYSNQEIVQLLKGYTKNQDKNLLKDQIPLRKSQLEGQSFYHQQQYYQHQFLNNDSDYQGEQLQQDKNQNKDQEQNEQQNMNRPFQSSEKKMRFSQQHEFMSAQKLNKNQSVFSRFQENNSNMINFRSDKKQNVERNNIQENQFQNISTSKYFFDYENKQIQKRKLQSRSVQNQKATVKILQQVNNKKQYEQLIENKEKSKKQTGFYDIDGQYKNYLQYKKQQIKDGQEAKERAITVQETSLGFKIPYQQRVQLQQQEILRQQQNDLQQYQNEESQFQRNYQKSQNFNKNSNFELDIENDLAESYMMGSKYWEKGRDIIRKNKSQSNQFNFQRQRSLSKDKVPEILDKSNEKKTSRKDSQSNFRSKKQIQQKSLSRKKSDQIYKSSNSQSLGKSRNNDSQDNNKNFNRQDIFDKEKDELNKNKEKIKKYGKNKLKDNLETQNSINDIKNSQELKGSVNLREKSEKISQNFNNQNKNNGQDFQSSKKVIFQKNKMLVSQGKLKRRSFTVQNQIQNGQFLKLQQQYPNKQEIGNQVQNVQQIQQNKFNDQNKMEGYYKKQEKIQKIKNIDKAKTNYQQNQSKSQFDNIIGYYIREKKDDYQEK</sequence>
<dbReference type="EMBL" id="LDAU01000141">
    <property type="protein sequence ID" value="KRX03220.1"/>
    <property type="molecule type" value="Genomic_DNA"/>
</dbReference>
<dbReference type="GO" id="GO:0004181">
    <property type="term" value="F:metallocarboxypeptidase activity"/>
    <property type="evidence" value="ECO:0007669"/>
    <property type="project" value="InterPro"/>
</dbReference>
<feature type="domain" description="Peptidase M14" evidence="6">
    <location>
        <begin position="325"/>
        <end position="699"/>
    </location>
</feature>
<dbReference type="PROSITE" id="PS52035">
    <property type="entry name" value="PEPTIDASE_M14"/>
    <property type="match status" value="1"/>
</dbReference>
<comment type="caution">
    <text evidence="7">The sequence shown here is derived from an EMBL/GenBank/DDBJ whole genome shotgun (WGS) entry which is preliminary data.</text>
</comment>
<feature type="compositionally biased region" description="Basic and acidic residues" evidence="5">
    <location>
        <begin position="2229"/>
        <end position="2238"/>
    </location>
</feature>
<reference evidence="7 8" key="1">
    <citation type="journal article" date="2015" name="Sci. Rep.">
        <title>Genome of the facultative scuticociliatosis pathogen Pseudocohnilembus persalinus provides insight into its virulence through horizontal gene transfer.</title>
        <authorList>
            <person name="Xiong J."/>
            <person name="Wang G."/>
            <person name="Cheng J."/>
            <person name="Tian M."/>
            <person name="Pan X."/>
            <person name="Warren A."/>
            <person name="Jiang C."/>
            <person name="Yuan D."/>
            <person name="Miao W."/>
        </authorList>
    </citation>
    <scope>NUCLEOTIDE SEQUENCE [LARGE SCALE GENOMIC DNA]</scope>
    <source>
        <strain evidence="7">36N120E</strain>
    </source>
</reference>
<feature type="region of interest" description="Disordered" evidence="5">
    <location>
        <begin position="716"/>
        <end position="736"/>
    </location>
</feature>
<name>A0A0V0QLY0_PSEPJ</name>
<feature type="active site" description="Proton donor/acceptor" evidence="3">
    <location>
        <position position="669"/>
    </location>
</feature>
<dbReference type="PANTHER" id="PTHR12756:SF11">
    <property type="entry name" value="CYTOSOLIC CARBOXYPEPTIDASE 1"/>
    <property type="match status" value="1"/>
</dbReference>
<evidence type="ECO:0000256" key="3">
    <source>
        <dbReference type="PROSITE-ProRule" id="PRU01379"/>
    </source>
</evidence>
<feature type="coiled-coil region" evidence="4">
    <location>
        <begin position="2072"/>
        <end position="2099"/>
    </location>
</feature>
<proteinExistence type="inferred from homology"/>
<organism evidence="7 8">
    <name type="scientific">Pseudocohnilembus persalinus</name>
    <name type="common">Ciliate</name>
    <dbReference type="NCBI Taxonomy" id="266149"/>
    <lineage>
        <taxon>Eukaryota</taxon>
        <taxon>Sar</taxon>
        <taxon>Alveolata</taxon>
        <taxon>Ciliophora</taxon>
        <taxon>Intramacronucleata</taxon>
        <taxon>Oligohymenophorea</taxon>
        <taxon>Scuticociliatia</taxon>
        <taxon>Philasterida</taxon>
        <taxon>Pseudocohnilembidae</taxon>
        <taxon>Pseudocohnilembus</taxon>
    </lineage>
</organism>
<feature type="compositionally biased region" description="Low complexity" evidence="5">
    <location>
        <begin position="2212"/>
        <end position="2227"/>
    </location>
</feature>
<evidence type="ECO:0000256" key="4">
    <source>
        <dbReference type="SAM" id="Coils"/>
    </source>
</evidence>
<dbReference type="InterPro" id="IPR000834">
    <property type="entry name" value="Peptidase_M14"/>
</dbReference>
<feature type="region of interest" description="Disordered" evidence="5">
    <location>
        <begin position="1440"/>
        <end position="1485"/>
    </location>
</feature>
<dbReference type="PANTHER" id="PTHR12756">
    <property type="entry name" value="CYTOSOLIC CARBOXYPEPTIDASE"/>
    <property type="match status" value="1"/>
</dbReference>
<dbReference type="OrthoDB" id="10253041at2759"/>
<dbReference type="Gene3D" id="2.60.40.3120">
    <property type="match status" value="1"/>
</dbReference>
<dbReference type="GO" id="GO:0008270">
    <property type="term" value="F:zinc ion binding"/>
    <property type="evidence" value="ECO:0007669"/>
    <property type="project" value="InterPro"/>
</dbReference>
<feature type="region of interest" description="Disordered" evidence="5">
    <location>
        <begin position="2143"/>
        <end position="2238"/>
    </location>
</feature>
<accession>A0A0V0QLY0</accession>
<evidence type="ECO:0000313" key="8">
    <source>
        <dbReference type="Proteomes" id="UP000054937"/>
    </source>
</evidence>
<evidence type="ECO:0000256" key="5">
    <source>
        <dbReference type="SAM" id="MobiDB-lite"/>
    </source>
</evidence>
<gene>
    <name evidence="7" type="ORF">PPERSA_09280</name>
</gene>
<feature type="region of interest" description="Disordered" evidence="5">
    <location>
        <begin position="1879"/>
        <end position="1915"/>
    </location>
</feature>
<feature type="compositionally biased region" description="Low complexity" evidence="5">
    <location>
        <begin position="1052"/>
        <end position="1064"/>
    </location>
</feature>
<feature type="compositionally biased region" description="Polar residues" evidence="5">
    <location>
        <begin position="2143"/>
        <end position="2154"/>
    </location>
</feature>
<dbReference type="SUPFAM" id="SSF53187">
    <property type="entry name" value="Zn-dependent exopeptidases"/>
    <property type="match status" value="1"/>
</dbReference>
<dbReference type="GO" id="GO:0006508">
    <property type="term" value="P:proteolysis"/>
    <property type="evidence" value="ECO:0007669"/>
    <property type="project" value="InterPro"/>
</dbReference>
<feature type="region of interest" description="Disordered" evidence="5">
    <location>
        <begin position="1048"/>
        <end position="1076"/>
    </location>
</feature>
<comment type="similarity">
    <text evidence="2 3">Belongs to the peptidase M14 family.</text>
</comment>